<evidence type="ECO:0000313" key="3">
    <source>
        <dbReference type="Proteomes" id="UP000586254"/>
    </source>
</evidence>
<dbReference type="Proteomes" id="UP000586254">
    <property type="component" value="Unassembled WGS sequence"/>
</dbReference>
<comment type="caution">
    <text evidence="2">The sequence shown here is derived from an EMBL/GenBank/DDBJ whole genome shotgun (WGS) entry which is preliminary data.</text>
</comment>
<dbReference type="EMBL" id="JACCKS010000011">
    <property type="protein sequence ID" value="NZA38624.1"/>
    <property type="molecule type" value="Genomic_DNA"/>
</dbReference>
<gene>
    <name evidence="2" type="ORF">H0N91_10900</name>
</gene>
<feature type="domain" description="Divergent 4Fe-4S mono-cluster" evidence="1">
    <location>
        <begin position="16"/>
        <end position="78"/>
    </location>
</feature>
<evidence type="ECO:0000313" key="2">
    <source>
        <dbReference type="EMBL" id="NZA38624.1"/>
    </source>
</evidence>
<accession>A0A853JPY0</accession>
<reference evidence="2 3" key="1">
    <citation type="submission" date="2020-07" db="EMBL/GenBank/DDBJ databases">
        <title>Organ Donor 1.</title>
        <authorList>
            <person name="Marsh A.J."/>
            <person name="Azcarate-Peril M.A."/>
        </authorList>
    </citation>
    <scope>NUCLEOTIDE SEQUENCE [LARGE SCALE GENOMIC DNA]</scope>
    <source>
        <strain evidence="2 3">AMC0717</strain>
    </source>
</reference>
<dbReference type="InterPro" id="IPR010693">
    <property type="entry name" value="Divergent_4Fe-4S_mono-cluster"/>
</dbReference>
<sequence>MTLTEKELIEKGYKKYTGKDIDVFYNKDMCCHSGNCTHGNGEVFKVCRRPWVLPDNAAAEEVKAVVETCPSGALQYIMKNKFLKLFSSLHGQCVPL</sequence>
<protein>
    <submittedName>
        <fullName evidence="2">(4Fe-4S)-binding protein</fullName>
    </submittedName>
</protein>
<organism evidence="2 3">
    <name type="scientific">Eubacterium callanderi</name>
    <dbReference type="NCBI Taxonomy" id="53442"/>
    <lineage>
        <taxon>Bacteria</taxon>
        <taxon>Bacillati</taxon>
        <taxon>Bacillota</taxon>
        <taxon>Clostridia</taxon>
        <taxon>Eubacteriales</taxon>
        <taxon>Eubacteriaceae</taxon>
        <taxon>Eubacterium</taxon>
    </lineage>
</organism>
<proteinExistence type="predicted"/>
<dbReference type="AlphaFoldDB" id="A0A853JPY0"/>
<name>A0A853JPY0_9FIRM</name>
<dbReference type="Pfam" id="PF06902">
    <property type="entry name" value="Fer4_19"/>
    <property type="match status" value="1"/>
</dbReference>
<evidence type="ECO:0000259" key="1">
    <source>
        <dbReference type="Pfam" id="PF06902"/>
    </source>
</evidence>